<dbReference type="InterPro" id="IPR041027">
    <property type="entry name" value="FtsK_alpha"/>
</dbReference>
<reference evidence="12" key="1">
    <citation type="submission" date="2010-04" db="EMBL/GenBank/DDBJ databases">
        <title>The genome sequence of Listeria monocytogenes strain 10403S.</title>
        <authorList>
            <consortium name="The Broad Institute Genome Sequencing Platform"/>
            <consortium name="The Broad Institute Genome Sequencing Center for Infectious Disease."/>
            <person name="Borowsky M."/>
            <person name="Borodovsky M."/>
            <person name="Young S.K."/>
            <person name="Zeng Q."/>
            <person name="Koehrsen M."/>
            <person name="Fitzgerald M."/>
            <person name="Wiedmann M."/>
            <person name="Swaminathan B."/>
            <person name="Lauer P."/>
            <person name="Portnoy D."/>
            <person name="Cossart P."/>
            <person name="Buchrieser C."/>
            <person name="Higgins D."/>
            <person name="Abouelleil A."/>
            <person name="Alvarado L."/>
            <person name="Arachchi H.M."/>
            <person name="Berlin A."/>
            <person name="Borenstein D."/>
            <person name="Brown A."/>
            <person name="Chapman S.B."/>
            <person name="Chen Z."/>
            <person name="Dunbar C.D."/>
            <person name="Engels R."/>
            <person name="Freedman E."/>
            <person name="Gearin G."/>
            <person name="Gellesch M."/>
            <person name="Goldberg J."/>
            <person name="Griggs A."/>
            <person name="Gujja S."/>
            <person name="Heilman E."/>
            <person name="Heiman D."/>
            <person name="Howarth C."/>
            <person name="Jen D."/>
            <person name="Larson L."/>
            <person name="Lui A."/>
            <person name="MacDonald J."/>
            <person name="Mehta T."/>
            <person name="Montmayeur A."/>
            <person name="Neiman D."/>
            <person name="Park D."/>
            <person name="Pearson M."/>
            <person name="Priest M."/>
            <person name="Richards J."/>
            <person name="Roberts A."/>
            <person name="Saif S."/>
            <person name="Shea T."/>
            <person name="Shenoy N."/>
            <person name="Sisk P."/>
            <person name="Stolte C."/>
            <person name="Sykes S."/>
            <person name="Walk T."/>
            <person name="White J."/>
            <person name="Yandava C."/>
            <person name="Haas B."/>
            <person name="Nusbaum C."/>
            <person name="Birren B."/>
        </authorList>
    </citation>
    <scope>NUCLEOTIDE SEQUENCE [LARGE SCALE GENOMIC DNA]</scope>
    <source>
        <strain evidence="12">10403S</strain>
    </source>
</reference>
<keyword evidence="4" id="KW-0159">Chromosome partition</keyword>
<dbReference type="Gene3D" id="3.40.50.300">
    <property type="entry name" value="P-loop containing nucleotide triphosphate hydrolases"/>
    <property type="match status" value="1"/>
</dbReference>
<dbReference type="GO" id="GO:0003677">
    <property type="term" value="F:DNA binding"/>
    <property type="evidence" value="ECO:0007669"/>
    <property type="project" value="UniProtKB-KW"/>
</dbReference>
<feature type="transmembrane region" description="Helical" evidence="9">
    <location>
        <begin position="60"/>
        <end position="81"/>
    </location>
</feature>
<dbReference type="Gene3D" id="1.10.10.10">
    <property type="entry name" value="Winged helix-like DNA-binding domain superfamily/Winged helix DNA-binding domain"/>
    <property type="match status" value="1"/>
</dbReference>
<dbReference type="InterPro" id="IPR002543">
    <property type="entry name" value="FtsK_dom"/>
</dbReference>
<dbReference type="SMR" id="A0A0H3GCI9"/>
<evidence type="ECO:0000256" key="5">
    <source>
        <dbReference type="ARBA" id="ARBA00022840"/>
    </source>
</evidence>
<evidence type="ECO:0000313" key="11">
    <source>
        <dbReference type="EMBL" id="AEO06371.1"/>
    </source>
</evidence>
<proteinExistence type="inferred from homology"/>
<feature type="region of interest" description="Disordered" evidence="8">
    <location>
        <begin position="735"/>
        <end position="757"/>
    </location>
</feature>
<comment type="similarity">
    <text evidence="2">Belongs to the FtsK/SpoIIIE/SftA family.</text>
</comment>
<keyword evidence="3 7" id="KW-0547">Nucleotide-binding</keyword>
<evidence type="ECO:0000256" key="7">
    <source>
        <dbReference type="PROSITE-ProRule" id="PRU00289"/>
    </source>
</evidence>
<dbReference type="CDD" id="cd01127">
    <property type="entry name" value="TrwB_TraG_TraD_VirD4"/>
    <property type="match status" value="1"/>
</dbReference>
<protein>
    <submittedName>
        <fullName evidence="11">DNA translocase ftsK</fullName>
    </submittedName>
</protein>
<feature type="transmembrane region" description="Helical" evidence="9">
    <location>
        <begin position="26"/>
        <end position="48"/>
    </location>
</feature>
<dbReference type="Pfam" id="PF09397">
    <property type="entry name" value="FtsK_gamma"/>
    <property type="match status" value="1"/>
</dbReference>
<dbReference type="SMART" id="SM00382">
    <property type="entry name" value="AAA"/>
    <property type="match status" value="1"/>
</dbReference>
<evidence type="ECO:0000256" key="6">
    <source>
        <dbReference type="ARBA" id="ARBA00023125"/>
    </source>
</evidence>
<keyword evidence="9" id="KW-1133">Transmembrane helix</keyword>
<dbReference type="InterPro" id="IPR036388">
    <property type="entry name" value="WH-like_DNA-bd_sf"/>
</dbReference>
<feature type="domain" description="FtsK" evidence="10">
    <location>
        <begin position="423"/>
        <end position="619"/>
    </location>
</feature>
<dbReference type="Pfam" id="PF17854">
    <property type="entry name" value="FtsK_alpha"/>
    <property type="match status" value="1"/>
</dbReference>
<comment type="subcellular location">
    <subcellularLocation>
        <location evidence="1">Membrane</location>
        <topology evidence="1">Multi-pass membrane protein</topology>
    </subcellularLocation>
</comment>
<dbReference type="Gene3D" id="3.30.980.40">
    <property type="match status" value="1"/>
</dbReference>
<dbReference type="GO" id="GO:0016020">
    <property type="term" value="C:membrane"/>
    <property type="evidence" value="ECO:0007669"/>
    <property type="project" value="UniProtKB-SubCell"/>
</dbReference>
<evidence type="ECO:0000256" key="8">
    <source>
        <dbReference type="SAM" id="MobiDB-lite"/>
    </source>
</evidence>
<dbReference type="Pfam" id="PF01580">
    <property type="entry name" value="FtsK_SpoIIIE"/>
    <property type="match status" value="1"/>
</dbReference>
<dbReference type="RefSeq" id="WP_010990110.1">
    <property type="nucleotide sequence ID" value="NC_017544.1"/>
</dbReference>
<dbReference type="PROSITE" id="PS50901">
    <property type="entry name" value="FTSK"/>
    <property type="match status" value="1"/>
</dbReference>
<dbReference type="SUPFAM" id="SSF46785">
    <property type="entry name" value="Winged helix' DNA-binding domain"/>
    <property type="match status" value="1"/>
</dbReference>
<evidence type="ECO:0000313" key="12">
    <source>
        <dbReference type="Proteomes" id="UP000001288"/>
    </source>
</evidence>
<evidence type="ECO:0000256" key="1">
    <source>
        <dbReference type="ARBA" id="ARBA00004141"/>
    </source>
</evidence>
<feature type="transmembrane region" description="Helical" evidence="9">
    <location>
        <begin position="167"/>
        <end position="189"/>
    </location>
</feature>
<keyword evidence="5 7" id="KW-0067">ATP-binding</keyword>
<gene>
    <name evidence="11" type="ordered locus">LMRG_00838</name>
</gene>
<dbReference type="PANTHER" id="PTHR22683">
    <property type="entry name" value="SPORULATION PROTEIN RELATED"/>
    <property type="match status" value="1"/>
</dbReference>
<dbReference type="EMBL" id="CP002002">
    <property type="protein sequence ID" value="AEO06371.1"/>
    <property type="molecule type" value="Genomic_DNA"/>
</dbReference>
<feature type="transmembrane region" description="Helical" evidence="9">
    <location>
        <begin position="93"/>
        <end position="113"/>
    </location>
</feature>
<dbReference type="SUPFAM" id="SSF52540">
    <property type="entry name" value="P-loop containing nucleoside triphosphate hydrolases"/>
    <property type="match status" value="1"/>
</dbReference>
<keyword evidence="6" id="KW-0238">DNA-binding</keyword>
<keyword evidence="9" id="KW-0472">Membrane</keyword>
<evidence type="ECO:0000256" key="3">
    <source>
        <dbReference type="ARBA" id="ARBA00022741"/>
    </source>
</evidence>
<evidence type="ECO:0000256" key="9">
    <source>
        <dbReference type="SAM" id="Phobius"/>
    </source>
</evidence>
<evidence type="ECO:0000259" key="10">
    <source>
        <dbReference type="PROSITE" id="PS50901"/>
    </source>
</evidence>
<dbReference type="InterPro" id="IPR027417">
    <property type="entry name" value="P-loop_NTPase"/>
</dbReference>
<dbReference type="KEGG" id="lmt:LMRG_00838"/>
<dbReference type="AlphaFoldDB" id="A0A0H3GCI9"/>
<accession>A0A0H3GCI9</accession>
<sequence length="757" mass="83551">MATQKKKTSGRKKSSTRSKKKQSASFRLEITGVILIAIGVIGLLQLGFVGRGFFALAEMFVGLLSYVLLAGSVILGGYMVIRRKMPHLFSKRLVGIYLIVLGFLTYIHMYFIIHNLGANASVVSSTWKLVLENLFRPNQVGFVGGGMIGAAITSITYFLLDRLGTNLIAVLLIIYGFSLVSGISIRQFFSKIAEFVRYLFTKGKVATEKGKEVKAKRDKKKAEKIVDVEPDEVIDVIEPLQEEKTPPIISNFSSKVEQEKAPVEEKISQKEQDLEMFQQESFENEIYQLPPVDILAPAKVTDQSKEYDQIKVNAKKLEDTFESFGVKAKITQVHLGPAVTKYEVQPSVGVKVSKIVSLSDDIALALAAKDIRIEAPIPGKSAIGIEVANQNVAMVSLREVLENNPKNNPDEKLQIALGRDISGEAMMANLDKMPHLLVAGATGSGKSVCINGIITSILLRAKPHEVKMMMIDPKMVELNVYNGIPHLLAPVVTNPKKAAQALQKVVAEMERRYDLFSHTGTRNMQGYNDYVKKHNELNEEKQPELPFIVVIVDELADLMMVASNDVEDAITRLAQMARAAGIHLIIATQRPSVDVITGVIKANIPSRIAFAVSSSIDSRTILDMGGAEKLLGRGDMLLLPVGSSKPTRIQGAFLSDAEVEDVVNYVISQQKAQYSEEMIPDDIPEVEGEVTDELYHEAVELVVEMQTASVSMLQRKFRIGYNRAARLIDEMEQRGVVGPHEGSKPRRVNVEVSPEHE</sequence>
<keyword evidence="9" id="KW-0812">Transmembrane</keyword>
<dbReference type="InterPro" id="IPR050206">
    <property type="entry name" value="FtsK/SpoIIIE/SftA"/>
</dbReference>
<organism evidence="11 12">
    <name type="scientific">Listeria monocytogenes serotype 1/2a (strain 10403S)</name>
    <dbReference type="NCBI Taxonomy" id="393133"/>
    <lineage>
        <taxon>Bacteria</taxon>
        <taxon>Bacillati</taxon>
        <taxon>Bacillota</taxon>
        <taxon>Bacilli</taxon>
        <taxon>Bacillales</taxon>
        <taxon>Listeriaceae</taxon>
        <taxon>Listeria</taxon>
    </lineage>
</organism>
<dbReference type="PANTHER" id="PTHR22683:SF41">
    <property type="entry name" value="DNA TRANSLOCASE FTSK"/>
    <property type="match status" value="1"/>
</dbReference>
<feature type="transmembrane region" description="Helical" evidence="9">
    <location>
        <begin position="140"/>
        <end position="160"/>
    </location>
</feature>
<dbReference type="SMART" id="SM00843">
    <property type="entry name" value="Ftsk_gamma"/>
    <property type="match status" value="1"/>
</dbReference>
<dbReference type="Proteomes" id="UP000001288">
    <property type="component" value="Chromosome"/>
</dbReference>
<name>A0A0H3GCI9_LISM4</name>
<dbReference type="InterPro" id="IPR018541">
    <property type="entry name" value="Ftsk_gamma"/>
</dbReference>
<evidence type="ECO:0000256" key="2">
    <source>
        <dbReference type="ARBA" id="ARBA00006474"/>
    </source>
</evidence>
<dbReference type="InterPro" id="IPR003593">
    <property type="entry name" value="AAA+_ATPase"/>
</dbReference>
<feature type="region of interest" description="Disordered" evidence="8">
    <location>
        <begin position="1"/>
        <end position="20"/>
    </location>
</feature>
<feature type="binding site" evidence="7">
    <location>
        <begin position="440"/>
        <end position="447"/>
    </location>
    <ligand>
        <name>ATP</name>
        <dbReference type="ChEBI" id="CHEBI:30616"/>
    </ligand>
</feature>
<dbReference type="GO" id="GO:0007059">
    <property type="term" value="P:chromosome segregation"/>
    <property type="evidence" value="ECO:0007669"/>
    <property type="project" value="UniProtKB-KW"/>
</dbReference>
<dbReference type="InterPro" id="IPR036390">
    <property type="entry name" value="WH_DNA-bd_sf"/>
</dbReference>
<dbReference type="HOGENOM" id="CLU_001981_9_6_9"/>
<dbReference type="GO" id="GO:0005524">
    <property type="term" value="F:ATP binding"/>
    <property type="evidence" value="ECO:0007669"/>
    <property type="project" value="UniProtKB-UniRule"/>
</dbReference>
<evidence type="ECO:0000256" key="4">
    <source>
        <dbReference type="ARBA" id="ARBA00022829"/>
    </source>
</evidence>